<comment type="similarity">
    <text evidence="1">Belongs to the universal stress protein A family.</text>
</comment>
<dbReference type="InParanoid" id="H1Z0P2"/>
<reference evidence="3 4" key="1">
    <citation type="submission" date="2011-10" db="EMBL/GenBank/DDBJ databases">
        <title>The Improved High-Quality Draft genome of Methanoplanus limicola DSM 2279.</title>
        <authorList>
            <consortium name="US DOE Joint Genome Institute (JGI-PGF)"/>
            <person name="Lucas S."/>
            <person name="Copeland A."/>
            <person name="Lapidus A."/>
            <person name="Glavina del Rio T."/>
            <person name="Dalin E."/>
            <person name="Tice H."/>
            <person name="Bruce D."/>
            <person name="Goodwin L."/>
            <person name="Pitluck S."/>
            <person name="Peters L."/>
            <person name="Mikhailova N."/>
            <person name="Lu M."/>
            <person name="Kyrpides N."/>
            <person name="Mavromatis K."/>
            <person name="Ivanova N."/>
            <person name="Markowitz V."/>
            <person name="Cheng J.-F."/>
            <person name="Hugenholtz P."/>
            <person name="Woyke T."/>
            <person name="Wu D."/>
            <person name="Wirth R."/>
            <person name="Brambilla E.-M."/>
            <person name="Klenk H.-P."/>
            <person name="Eisen J.A."/>
        </authorList>
    </citation>
    <scope>NUCLEOTIDE SEQUENCE [LARGE SCALE GENOMIC DNA]</scope>
    <source>
        <strain evidence="3 4">DSM 2279</strain>
    </source>
</reference>
<evidence type="ECO:0000313" key="4">
    <source>
        <dbReference type="Proteomes" id="UP000005741"/>
    </source>
</evidence>
<evidence type="ECO:0000259" key="2">
    <source>
        <dbReference type="Pfam" id="PF00582"/>
    </source>
</evidence>
<evidence type="ECO:0000313" key="3">
    <source>
        <dbReference type="EMBL" id="EHQ35299.1"/>
    </source>
</evidence>
<name>H1Z0P2_9EURY</name>
<organism evidence="3 4">
    <name type="scientific">Methanoplanus limicola DSM 2279</name>
    <dbReference type="NCBI Taxonomy" id="937775"/>
    <lineage>
        <taxon>Archaea</taxon>
        <taxon>Methanobacteriati</taxon>
        <taxon>Methanobacteriota</taxon>
        <taxon>Stenosarchaea group</taxon>
        <taxon>Methanomicrobia</taxon>
        <taxon>Methanomicrobiales</taxon>
        <taxon>Methanomicrobiaceae</taxon>
        <taxon>Methanoplanus</taxon>
    </lineage>
</organism>
<feature type="domain" description="UspA" evidence="2">
    <location>
        <begin position="56"/>
        <end position="124"/>
    </location>
</feature>
<dbReference type="STRING" id="937775.Metlim_1188"/>
<dbReference type="PRINTS" id="PR01438">
    <property type="entry name" value="UNVRSLSTRESS"/>
</dbReference>
<dbReference type="SUPFAM" id="SSF52402">
    <property type="entry name" value="Adenine nucleotide alpha hydrolases-like"/>
    <property type="match status" value="2"/>
</dbReference>
<keyword evidence="4" id="KW-1185">Reference proteome</keyword>
<protein>
    <submittedName>
        <fullName evidence="3">UspA domain-containing protein</fullName>
    </submittedName>
</protein>
<dbReference type="InterPro" id="IPR014729">
    <property type="entry name" value="Rossmann-like_a/b/a_fold"/>
</dbReference>
<dbReference type="Pfam" id="PF00582">
    <property type="entry name" value="Usp"/>
    <property type="match status" value="2"/>
</dbReference>
<dbReference type="EMBL" id="CM001436">
    <property type="protein sequence ID" value="EHQ35299.1"/>
    <property type="molecule type" value="Genomic_DNA"/>
</dbReference>
<dbReference type="InterPro" id="IPR006016">
    <property type="entry name" value="UspA"/>
</dbReference>
<evidence type="ECO:0000256" key="1">
    <source>
        <dbReference type="ARBA" id="ARBA00008791"/>
    </source>
</evidence>
<dbReference type="HOGENOM" id="CLU_1036700_0_0_2"/>
<accession>H1Z0P2</accession>
<dbReference type="RefSeq" id="WP_004077050.1">
    <property type="nucleotide sequence ID" value="NZ_CM001436.1"/>
</dbReference>
<dbReference type="OrthoDB" id="106417at2157"/>
<dbReference type="AlphaFoldDB" id="H1Z0P2"/>
<dbReference type="PANTHER" id="PTHR46268:SF6">
    <property type="entry name" value="UNIVERSAL STRESS PROTEIN UP12"/>
    <property type="match status" value="1"/>
</dbReference>
<feature type="domain" description="UspA" evidence="2">
    <location>
        <begin position="145"/>
        <end position="268"/>
    </location>
</feature>
<proteinExistence type="inferred from homology"/>
<dbReference type="InterPro" id="IPR006015">
    <property type="entry name" value="Universal_stress_UspA"/>
</dbReference>
<dbReference type="CDD" id="cd00293">
    <property type="entry name" value="USP-like"/>
    <property type="match status" value="2"/>
</dbReference>
<dbReference type="PANTHER" id="PTHR46268">
    <property type="entry name" value="STRESS RESPONSE PROTEIN NHAX"/>
    <property type="match status" value="1"/>
</dbReference>
<gene>
    <name evidence="3" type="ORF">Metlim_1188</name>
</gene>
<dbReference type="Gene3D" id="3.40.50.620">
    <property type="entry name" value="HUPs"/>
    <property type="match status" value="2"/>
</dbReference>
<dbReference type="Proteomes" id="UP000005741">
    <property type="component" value="Chromosome"/>
</dbReference>
<sequence>MFERTLIPVAKGEKTEEIIKITDTLANLGMNSAVLFNVHEPESIFSKNSYSWFDNMMEELEGAGLPVEAKTGTGHTASAIAEAAMFENADAVYMKTRRKWHIETMLLGSVSRDLLRMTEIPTFVHKVRPNLPEERAGINKEELTVLYATDLGKASYRPLPYVKEFKGALCYILHIRDRRADPYSERRWKEKTDSELRIIEEELRPYYREVVSEQRIGNPATEVINTSERINADIVIMGRKPPTFFSAPMGSTAERIVNELKASIFLVP</sequence>